<evidence type="ECO:0000313" key="2">
    <source>
        <dbReference type="Proteomes" id="UP000324222"/>
    </source>
</evidence>
<organism evidence="1 2">
    <name type="scientific">Portunus trituberculatus</name>
    <name type="common">Swimming crab</name>
    <name type="synonym">Neptunus trituberculatus</name>
    <dbReference type="NCBI Taxonomy" id="210409"/>
    <lineage>
        <taxon>Eukaryota</taxon>
        <taxon>Metazoa</taxon>
        <taxon>Ecdysozoa</taxon>
        <taxon>Arthropoda</taxon>
        <taxon>Crustacea</taxon>
        <taxon>Multicrustacea</taxon>
        <taxon>Malacostraca</taxon>
        <taxon>Eumalacostraca</taxon>
        <taxon>Eucarida</taxon>
        <taxon>Decapoda</taxon>
        <taxon>Pleocyemata</taxon>
        <taxon>Brachyura</taxon>
        <taxon>Eubrachyura</taxon>
        <taxon>Portunoidea</taxon>
        <taxon>Portunidae</taxon>
        <taxon>Portuninae</taxon>
        <taxon>Portunus</taxon>
    </lineage>
</organism>
<keyword evidence="2" id="KW-1185">Reference proteome</keyword>
<reference evidence="1 2" key="1">
    <citation type="submission" date="2019-05" db="EMBL/GenBank/DDBJ databases">
        <title>Another draft genome of Portunus trituberculatus and its Hox gene families provides insights of decapod evolution.</title>
        <authorList>
            <person name="Jeong J.-H."/>
            <person name="Song I."/>
            <person name="Kim S."/>
            <person name="Choi T."/>
            <person name="Kim D."/>
            <person name="Ryu S."/>
            <person name="Kim W."/>
        </authorList>
    </citation>
    <scope>NUCLEOTIDE SEQUENCE [LARGE SCALE GENOMIC DNA]</scope>
    <source>
        <tissue evidence="1">Muscle</tissue>
    </source>
</reference>
<proteinExistence type="predicted"/>
<dbReference type="Proteomes" id="UP000324222">
    <property type="component" value="Unassembled WGS sequence"/>
</dbReference>
<name>A0A5B7FPN8_PORTR</name>
<accession>A0A5B7FPN8</accession>
<comment type="caution">
    <text evidence="1">The sequence shown here is derived from an EMBL/GenBank/DDBJ whole genome shotgun (WGS) entry which is preliminary data.</text>
</comment>
<evidence type="ECO:0000313" key="1">
    <source>
        <dbReference type="EMBL" id="MPC47229.1"/>
    </source>
</evidence>
<dbReference type="EMBL" id="VSRR010007626">
    <property type="protein sequence ID" value="MPC47229.1"/>
    <property type="molecule type" value="Genomic_DNA"/>
</dbReference>
<gene>
    <name evidence="1" type="ORF">E2C01_040970</name>
</gene>
<sequence>MLGTKLVKTVAINLLPYIELLHLYDDCLHCRLCVTHVGRHYLSPVTRAQESYGDSTHEAPS</sequence>
<protein>
    <submittedName>
        <fullName evidence="1">Uncharacterized protein</fullName>
    </submittedName>
</protein>
<dbReference type="AlphaFoldDB" id="A0A5B7FPN8"/>